<reference evidence="1 2" key="1">
    <citation type="submission" date="2022-09" db="EMBL/GenBank/DDBJ databases">
        <title>Chryseobacterium oleae sp.nov., isolated from the inter-root soil of Pyrola calliantha H. Andr. in Tibet.</title>
        <authorList>
            <person name="Li Z."/>
        </authorList>
    </citation>
    <scope>NUCLEOTIDE SEQUENCE [LARGE SCALE GENOMIC DNA]</scope>
    <source>
        <strain evidence="2">pc1-10</strain>
    </source>
</reference>
<evidence type="ECO:0000313" key="2">
    <source>
        <dbReference type="Proteomes" id="UP001525566"/>
    </source>
</evidence>
<dbReference type="EMBL" id="JAOAMU010000002">
    <property type="protein sequence ID" value="MCT2562117.1"/>
    <property type="molecule type" value="Genomic_DNA"/>
</dbReference>
<dbReference type="Proteomes" id="UP001525566">
    <property type="component" value="Unassembled WGS sequence"/>
</dbReference>
<comment type="caution">
    <text evidence="1">The sequence shown here is derived from an EMBL/GenBank/DDBJ whole genome shotgun (WGS) entry which is preliminary data.</text>
</comment>
<gene>
    <name evidence="1" type="ORF">N0B48_09470</name>
</gene>
<protein>
    <recommendedName>
        <fullName evidence="3">Mersacidin/lichenicidin family type 2 lantibiotic</fullName>
    </recommendedName>
</protein>
<keyword evidence="2" id="KW-1185">Reference proteome</keyword>
<evidence type="ECO:0000313" key="1">
    <source>
        <dbReference type="EMBL" id="MCT2562117.1"/>
    </source>
</evidence>
<proteinExistence type="predicted"/>
<name>A0ABT2ITH2_9FLAO</name>
<dbReference type="RefSeq" id="WP_259838516.1">
    <property type="nucleotide sequence ID" value="NZ_JAOAMU010000002.1"/>
</dbReference>
<organism evidence="1 2">
    <name type="scientific">Chryseobacterium herbae</name>
    <dbReference type="NCBI Taxonomy" id="2976476"/>
    <lineage>
        <taxon>Bacteria</taxon>
        <taxon>Pseudomonadati</taxon>
        <taxon>Bacteroidota</taxon>
        <taxon>Flavobacteriia</taxon>
        <taxon>Flavobacteriales</taxon>
        <taxon>Weeksellaceae</taxon>
        <taxon>Chryseobacterium group</taxon>
        <taxon>Chryseobacterium</taxon>
    </lineage>
</organism>
<sequence length="49" mass="5565">MGLKEKAFETWDEGEKMGCLKSPLAKASVEVQGELDQEDQKKNNYKIGY</sequence>
<accession>A0ABT2ITH2</accession>
<evidence type="ECO:0008006" key="3">
    <source>
        <dbReference type="Google" id="ProtNLM"/>
    </source>
</evidence>